<dbReference type="InterPro" id="IPR050739">
    <property type="entry name" value="MFP"/>
</dbReference>
<dbReference type="InterPro" id="IPR058634">
    <property type="entry name" value="AaeA-lik-b-barrel"/>
</dbReference>
<dbReference type="OrthoDB" id="9811754at2"/>
<evidence type="ECO:0000259" key="5">
    <source>
        <dbReference type="Pfam" id="PF25917"/>
    </source>
</evidence>
<gene>
    <name evidence="7" type="ordered locus">Sala_2082</name>
</gene>
<dbReference type="GO" id="GO:0055085">
    <property type="term" value="P:transmembrane transport"/>
    <property type="evidence" value="ECO:0007669"/>
    <property type="project" value="InterPro"/>
</dbReference>
<dbReference type="EMBL" id="CP000356">
    <property type="protein sequence ID" value="ABF53791.1"/>
    <property type="molecule type" value="Genomic_DNA"/>
</dbReference>
<accession>Q1GRD1</accession>
<feature type="region of interest" description="Disordered" evidence="3">
    <location>
        <begin position="1"/>
        <end position="34"/>
    </location>
</feature>
<dbReference type="Gene3D" id="2.40.30.170">
    <property type="match status" value="1"/>
</dbReference>
<organism evidence="7 8">
    <name type="scientific">Sphingopyxis alaskensis (strain DSM 13593 / LMG 18877 / RB2256)</name>
    <name type="common">Sphingomonas alaskensis</name>
    <dbReference type="NCBI Taxonomy" id="317655"/>
    <lineage>
        <taxon>Bacteria</taxon>
        <taxon>Pseudomonadati</taxon>
        <taxon>Pseudomonadota</taxon>
        <taxon>Alphaproteobacteria</taxon>
        <taxon>Sphingomonadales</taxon>
        <taxon>Sphingomonadaceae</taxon>
        <taxon>Sphingopyxis</taxon>
    </lineage>
</organism>
<dbReference type="AlphaFoldDB" id="Q1GRD1"/>
<evidence type="ECO:0000256" key="2">
    <source>
        <dbReference type="SAM" id="Coils"/>
    </source>
</evidence>
<keyword evidence="4" id="KW-0812">Transmembrane</keyword>
<keyword evidence="8" id="KW-1185">Reference proteome</keyword>
<comment type="subcellular location">
    <subcellularLocation>
        <location evidence="1">Cell envelope</location>
    </subcellularLocation>
</comment>
<feature type="transmembrane region" description="Helical" evidence="4">
    <location>
        <begin position="43"/>
        <end position="62"/>
    </location>
</feature>
<feature type="domain" description="Multidrug resistance protein MdtA-like barrel-sandwich hybrid" evidence="5">
    <location>
        <begin position="78"/>
        <end position="266"/>
    </location>
</feature>
<dbReference type="Gene3D" id="1.10.287.470">
    <property type="entry name" value="Helix hairpin bin"/>
    <property type="match status" value="1"/>
</dbReference>
<evidence type="ECO:0000259" key="6">
    <source>
        <dbReference type="Pfam" id="PF25963"/>
    </source>
</evidence>
<keyword evidence="4" id="KW-0472">Membrane</keyword>
<dbReference type="InterPro" id="IPR058625">
    <property type="entry name" value="MdtA-like_BSH"/>
</dbReference>
<dbReference type="GO" id="GO:0030313">
    <property type="term" value="C:cell envelope"/>
    <property type="evidence" value="ECO:0007669"/>
    <property type="project" value="UniProtKB-SubCell"/>
</dbReference>
<feature type="coiled-coil region" evidence="2">
    <location>
        <begin position="177"/>
        <end position="204"/>
    </location>
</feature>
<name>Q1GRD1_SPHAL</name>
<evidence type="ECO:0000256" key="4">
    <source>
        <dbReference type="SAM" id="Phobius"/>
    </source>
</evidence>
<dbReference type="Pfam" id="PF25963">
    <property type="entry name" value="Beta-barrel_AAEA"/>
    <property type="match status" value="1"/>
</dbReference>
<evidence type="ECO:0000256" key="1">
    <source>
        <dbReference type="ARBA" id="ARBA00004196"/>
    </source>
</evidence>
<dbReference type="SUPFAM" id="SSF111369">
    <property type="entry name" value="HlyD-like secretion proteins"/>
    <property type="match status" value="1"/>
</dbReference>
<feature type="compositionally biased region" description="Low complexity" evidence="3">
    <location>
        <begin position="1"/>
        <end position="14"/>
    </location>
</feature>
<feature type="compositionally biased region" description="Pro residues" evidence="3">
    <location>
        <begin position="15"/>
        <end position="28"/>
    </location>
</feature>
<reference evidence="7 8" key="1">
    <citation type="journal article" date="2009" name="Proc. Natl. Acad. Sci. U.S.A.">
        <title>The genomic basis of trophic strategy in marine bacteria.</title>
        <authorList>
            <person name="Lauro F.M."/>
            <person name="McDougald D."/>
            <person name="Thomas T."/>
            <person name="Williams T.J."/>
            <person name="Egan S."/>
            <person name="Rice S."/>
            <person name="DeMaere M.Z."/>
            <person name="Ting L."/>
            <person name="Ertan H."/>
            <person name="Johnson J."/>
            <person name="Ferriera S."/>
            <person name="Lapidus A."/>
            <person name="Anderson I."/>
            <person name="Kyrpides N."/>
            <person name="Munk A.C."/>
            <person name="Detter C."/>
            <person name="Han C.S."/>
            <person name="Brown M.V."/>
            <person name="Robb F.T."/>
            <person name="Kjelleberg S."/>
            <person name="Cavicchioli R."/>
        </authorList>
    </citation>
    <scope>NUCLEOTIDE SEQUENCE [LARGE SCALE GENOMIC DNA]</scope>
    <source>
        <strain evidence="8">DSM 13593 / LMG 18877 / RB2256</strain>
    </source>
</reference>
<dbReference type="KEGG" id="sal:Sala_2082"/>
<dbReference type="Gene3D" id="2.40.50.100">
    <property type="match status" value="1"/>
</dbReference>
<protein>
    <submittedName>
        <fullName evidence="7">Secretion protein HlyD</fullName>
    </submittedName>
</protein>
<dbReference type="HOGENOM" id="CLU_018816_15_1_5"/>
<dbReference type="PANTHER" id="PTHR30386:SF19">
    <property type="entry name" value="MULTIDRUG EXPORT PROTEIN EMRA-RELATED"/>
    <property type="match status" value="1"/>
</dbReference>
<evidence type="ECO:0000256" key="3">
    <source>
        <dbReference type="SAM" id="MobiDB-lite"/>
    </source>
</evidence>
<evidence type="ECO:0000313" key="8">
    <source>
        <dbReference type="Proteomes" id="UP000006578"/>
    </source>
</evidence>
<dbReference type="eggNOG" id="COG1566">
    <property type="taxonomic scope" value="Bacteria"/>
</dbReference>
<dbReference type="PANTHER" id="PTHR30386">
    <property type="entry name" value="MEMBRANE FUSION SUBUNIT OF EMRAB-TOLC MULTIDRUG EFFLUX PUMP"/>
    <property type="match status" value="1"/>
</dbReference>
<dbReference type="RefSeq" id="WP_011542367.1">
    <property type="nucleotide sequence ID" value="NC_008048.1"/>
</dbReference>
<evidence type="ECO:0000313" key="7">
    <source>
        <dbReference type="EMBL" id="ABF53791.1"/>
    </source>
</evidence>
<dbReference type="STRING" id="317655.Sala_2082"/>
<keyword evidence="4" id="KW-1133">Transmembrane helix</keyword>
<feature type="domain" description="p-hydroxybenzoic acid efflux pump subunit AaeA-like beta-barrel" evidence="6">
    <location>
        <begin position="273"/>
        <end position="361"/>
    </location>
</feature>
<dbReference type="Pfam" id="PF25917">
    <property type="entry name" value="BSH_RND"/>
    <property type="match status" value="1"/>
</dbReference>
<keyword evidence="2" id="KW-0175">Coiled coil</keyword>
<sequence length="371" mass="38882">MDQLAPSRPEAEAAAPPPAAPRADPLPSPAADTAARPGWRTRLIMFGLPLALVAGGAGWWLLSGGSVSTDNAYVQMDKVSVAAEVGGRITEVAVRDGEQVAKGQLLFRIDSEPYALNVAQATAAIDAARVEVGNLAAGANTSAVEIAAAREEVRFAQVNFERQAALMEKGFTTRAAYDASRHALAQARERVRQAEAAAVEARTRLAAGPASGINPQVEAARVQRAQAEVNLARTSVRAPSAGRVAQADRLQVGQAMVAGLPALTLVDTAHPWVEANFKETDLADMRVGQRAEIRFDAYPGLKVRGHVLMIGAGTGSEFSVLPAQNATGNWVKVTQRVPVRIAFDEKPARDMIAGLSAEVTVFTGGGTVAGK</sequence>
<dbReference type="Proteomes" id="UP000006578">
    <property type="component" value="Chromosome"/>
</dbReference>
<proteinExistence type="predicted"/>